<name>A0ABS3F5U6_9PROT</name>
<dbReference type="Gene3D" id="3.20.20.70">
    <property type="entry name" value="Aldolase class I"/>
    <property type="match status" value="1"/>
</dbReference>
<evidence type="ECO:0000313" key="6">
    <source>
        <dbReference type="Proteomes" id="UP000664761"/>
    </source>
</evidence>
<dbReference type="PANTHER" id="PTHR37418:SF2">
    <property type="entry name" value="3-KETO-5-AMINOHEXANOATE CLEAVAGE ENZYME"/>
    <property type="match status" value="1"/>
</dbReference>
<evidence type="ECO:0000313" key="5">
    <source>
        <dbReference type="EMBL" id="MBO0333900.1"/>
    </source>
</evidence>
<dbReference type="InterPro" id="IPR008567">
    <property type="entry name" value="BKACE"/>
</dbReference>
<keyword evidence="4" id="KW-0862">Zinc</keyword>
<comment type="cofactor">
    <cofactor evidence="1">
        <name>Zn(2+)</name>
        <dbReference type="ChEBI" id="CHEBI:29105"/>
    </cofactor>
</comment>
<dbReference type="PANTHER" id="PTHR37418">
    <property type="entry name" value="3-KETO-5-AMINOHEXANOATE CLEAVAGE ENZYME-RELATED"/>
    <property type="match status" value="1"/>
</dbReference>
<dbReference type="InterPro" id="IPR036206">
    <property type="entry name" value="ThiamineP_synth_sf"/>
</dbReference>
<dbReference type="Proteomes" id="UP000664761">
    <property type="component" value="Unassembled WGS sequence"/>
</dbReference>
<dbReference type="Pfam" id="PF05853">
    <property type="entry name" value="BKACE"/>
    <property type="match status" value="1"/>
</dbReference>
<organism evidence="5 6">
    <name type="scientific">Sneathiella sedimenti</name>
    <dbReference type="NCBI Taxonomy" id="2816034"/>
    <lineage>
        <taxon>Bacteria</taxon>
        <taxon>Pseudomonadati</taxon>
        <taxon>Pseudomonadota</taxon>
        <taxon>Alphaproteobacteria</taxon>
        <taxon>Sneathiellales</taxon>
        <taxon>Sneathiellaceae</taxon>
        <taxon>Sneathiella</taxon>
    </lineage>
</organism>
<dbReference type="EMBL" id="JAFLNC010000003">
    <property type="protein sequence ID" value="MBO0333900.1"/>
    <property type="molecule type" value="Genomic_DNA"/>
</dbReference>
<keyword evidence="2" id="KW-0808">Transferase</keyword>
<sequence length="275" mass="30442">MDDIPPLSPAILTVAPNGARKTRQDHPMLPISPSELADEAEACLKEGAAMIHLHVRDDQQGHTLDVTKYREAITAIRDKIGDGLVIQATTEAVGIYSPQQQMDMVLELKPDAASLAIKELVPNGEELRAKDFFDEMRALKIMPQFILYSPEDLQRYEKLTAEGVIPFTNPFLILVLGRYSANQQSHPHDLIPFLTYMKSERNWAVCAFGPLEHAAASAALAMGGHVRVGFENNMFLKTGVRAGRNADLIRQVREAAEAIGRPIASADDLRRMFSE</sequence>
<proteinExistence type="predicted"/>
<evidence type="ECO:0000256" key="2">
    <source>
        <dbReference type="ARBA" id="ARBA00022679"/>
    </source>
</evidence>
<evidence type="ECO:0000256" key="4">
    <source>
        <dbReference type="ARBA" id="ARBA00022833"/>
    </source>
</evidence>
<accession>A0ABS3F5U6</accession>
<comment type="caution">
    <text evidence="5">The sequence shown here is derived from an EMBL/GenBank/DDBJ whole genome shotgun (WGS) entry which is preliminary data.</text>
</comment>
<keyword evidence="6" id="KW-1185">Reference proteome</keyword>
<gene>
    <name evidence="5" type="ORF">J0X12_09755</name>
</gene>
<dbReference type="SUPFAM" id="SSF51391">
    <property type="entry name" value="Thiamin phosphate synthase"/>
    <property type="match status" value="1"/>
</dbReference>
<protein>
    <submittedName>
        <fullName evidence="5">3-keto-5-aminohexanoate cleavage protein</fullName>
    </submittedName>
</protein>
<evidence type="ECO:0000256" key="1">
    <source>
        <dbReference type="ARBA" id="ARBA00001947"/>
    </source>
</evidence>
<evidence type="ECO:0000256" key="3">
    <source>
        <dbReference type="ARBA" id="ARBA00022723"/>
    </source>
</evidence>
<reference evidence="5 6" key="1">
    <citation type="submission" date="2021-03" db="EMBL/GenBank/DDBJ databases">
        <title>Sneathiella sp. CAU 1612 isolated from Kang Won-do.</title>
        <authorList>
            <person name="Kim W."/>
        </authorList>
    </citation>
    <scope>NUCLEOTIDE SEQUENCE [LARGE SCALE GENOMIC DNA]</scope>
    <source>
        <strain evidence="5 6">CAU 1612</strain>
    </source>
</reference>
<keyword evidence="3" id="KW-0479">Metal-binding</keyword>
<dbReference type="RefSeq" id="WP_207044945.1">
    <property type="nucleotide sequence ID" value="NZ_JAFLNC010000003.1"/>
</dbReference>
<dbReference type="InterPro" id="IPR013785">
    <property type="entry name" value="Aldolase_TIM"/>
</dbReference>